<name>A0A7S2H3Z5_9EUKA</name>
<dbReference type="SUPFAM" id="SSF47473">
    <property type="entry name" value="EF-hand"/>
    <property type="match status" value="1"/>
</dbReference>
<dbReference type="InterPro" id="IPR018247">
    <property type="entry name" value="EF_Hand_1_Ca_BS"/>
</dbReference>
<dbReference type="AlphaFoldDB" id="A0A7S2H3Z5"/>
<dbReference type="InterPro" id="IPR002048">
    <property type="entry name" value="EF_hand_dom"/>
</dbReference>
<dbReference type="CDD" id="cd00051">
    <property type="entry name" value="EFh"/>
    <property type="match status" value="1"/>
</dbReference>
<organism evidence="4">
    <name type="scientific">Haptolina brevifila</name>
    <dbReference type="NCBI Taxonomy" id="156173"/>
    <lineage>
        <taxon>Eukaryota</taxon>
        <taxon>Haptista</taxon>
        <taxon>Haptophyta</taxon>
        <taxon>Prymnesiophyceae</taxon>
        <taxon>Prymnesiales</taxon>
        <taxon>Prymnesiaceae</taxon>
        <taxon>Haptolina</taxon>
    </lineage>
</organism>
<feature type="domain" description="EF-hand" evidence="3">
    <location>
        <begin position="145"/>
        <end position="180"/>
    </location>
</feature>
<dbReference type="InterPro" id="IPR011992">
    <property type="entry name" value="EF-hand-dom_pair"/>
</dbReference>
<dbReference type="PANTHER" id="PTHR23064">
    <property type="entry name" value="TROPONIN"/>
    <property type="match status" value="1"/>
</dbReference>
<evidence type="ECO:0000256" key="2">
    <source>
        <dbReference type="SAM" id="MobiDB-lite"/>
    </source>
</evidence>
<protein>
    <recommendedName>
        <fullName evidence="3">EF-hand domain-containing protein</fullName>
    </recommendedName>
</protein>
<reference evidence="4" key="1">
    <citation type="submission" date="2021-01" db="EMBL/GenBank/DDBJ databases">
        <authorList>
            <person name="Corre E."/>
            <person name="Pelletier E."/>
            <person name="Niang G."/>
            <person name="Scheremetjew M."/>
            <person name="Finn R."/>
            <person name="Kale V."/>
            <person name="Holt S."/>
            <person name="Cochrane G."/>
            <person name="Meng A."/>
            <person name="Brown T."/>
            <person name="Cohen L."/>
        </authorList>
    </citation>
    <scope>NUCLEOTIDE SEQUENCE</scope>
    <source>
        <strain evidence="4">UTEX LB 985</strain>
    </source>
</reference>
<dbReference type="Pfam" id="PF13202">
    <property type="entry name" value="EF-hand_5"/>
    <property type="match status" value="3"/>
</dbReference>
<feature type="compositionally biased region" description="Polar residues" evidence="2">
    <location>
        <begin position="1"/>
        <end position="15"/>
    </location>
</feature>
<keyword evidence="1" id="KW-0106">Calcium</keyword>
<gene>
    <name evidence="4" type="ORF">CBRE1094_LOCUS24792</name>
</gene>
<dbReference type="Gene3D" id="1.10.238.10">
    <property type="entry name" value="EF-hand"/>
    <property type="match status" value="2"/>
</dbReference>
<evidence type="ECO:0000259" key="3">
    <source>
        <dbReference type="PROSITE" id="PS50222"/>
    </source>
</evidence>
<proteinExistence type="predicted"/>
<feature type="region of interest" description="Disordered" evidence="2">
    <location>
        <begin position="1"/>
        <end position="42"/>
    </location>
</feature>
<evidence type="ECO:0000313" key="4">
    <source>
        <dbReference type="EMBL" id="CAD9479789.1"/>
    </source>
</evidence>
<dbReference type="PROSITE" id="PS00018">
    <property type="entry name" value="EF_HAND_1"/>
    <property type="match status" value="2"/>
</dbReference>
<evidence type="ECO:0000256" key="1">
    <source>
        <dbReference type="ARBA" id="ARBA00022837"/>
    </source>
</evidence>
<dbReference type="EMBL" id="HBGU01045566">
    <property type="protein sequence ID" value="CAD9479789.1"/>
    <property type="molecule type" value="Transcribed_RNA"/>
</dbReference>
<dbReference type="SMART" id="SM00054">
    <property type="entry name" value="EFh"/>
    <property type="match status" value="2"/>
</dbReference>
<dbReference type="GO" id="GO:0005509">
    <property type="term" value="F:calcium ion binding"/>
    <property type="evidence" value="ECO:0007669"/>
    <property type="project" value="InterPro"/>
</dbReference>
<sequence>MGCGASTASAPTTTELKPEAMTVPTTTTPSEPAQSKATTEVSAGPLDRSALLKQVFEAIDKDKNGMVDIKEFMNTADKEDKEMELTMLHSFMDDTTNGGNGDGKLSLEEWINGMSVLSGSSNDADFEKELKHMLQLLEHPVVGAPPASDLEALFASIDADGDGKVTRSELSAKLSATEEVQRLLEAAGGTGAMYVMEQLDENGDGEVV</sequence>
<accession>A0A7S2H3Z5</accession>
<feature type="compositionally biased region" description="Polar residues" evidence="2">
    <location>
        <begin position="23"/>
        <end position="41"/>
    </location>
</feature>
<dbReference type="InterPro" id="IPR052591">
    <property type="entry name" value="CML21-like"/>
</dbReference>
<feature type="domain" description="EF-hand" evidence="3">
    <location>
        <begin position="47"/>
        <end position="82"/>
    </location>
</feature>
<dbReference type="PROSITE" id="PS50222">
    <property type="entry name" value="EF_HAND_2"/>
    <property type="match status" value="2"/>
</dbReference>